<dbReference type="EMBL" id="BMKN01000002">
    <property type="protein sequence ID" value="GGE51414.1"/>
    <property type="molecule type" value="Genomic_DNA"/>
</dbReference>
<comment type="caution">
    <text evidence="1">The sequence shown here is derived from an EMBL/GenBank/DDBJ whole genome shotgun (WGS) entry which is preliminary data.</text>
</comment>
<accession>A0A917AH32</accession>
<evidence type="ECO:0000313" key="2">
    <source>
        <dbReference type="Proteomes" id="UP000606730"/>
    </source>
</evidence>
<dbReference type="RefSeq" id="WP_158221858.1">
    <property type="nucleotide sequence ID" value="NZ_BMKN01000002.1"/>
</dbReference>
<reference evidence="1" key="2">
    <citation type="submission" date="2020-09" db="EMBL/GenBank/DDBJ databases">
        <authorList>
            <person name="Sun Q."/>
            <person name="Zhou Y."/>
        </authorList>
    </citation>
    <scope>NUCLEOTIDE SEQUENCE</scope>
    <source>
        <strain evidence="1">CGMCC 1.16012</strain>
    </source>
</reference>
<organism evidence="1 2">
    <name type="scientific">Actibacterium pelagium</name>
    <dbReference type="NCBI Taxonomy" id="2029103"/>
    <lineage>
        <taxon>Bacteria</taxon>
        <taxon>Pseudomonadati</taxon>
        <taxon>Pseudomonadota</taxon>
        <taxon>Alphaproteobacteria</taxon>
        <taxon>Rhodobacterales</taxon>
        <taxon>Roseobacteraceae</taxon>
        <taxon>Actibacterium</taxon>
    </lineage>
</organism>
<keyword evidence="2" id="KW-1185">Reference proteome</keyword>
<dbReference type="Proteomes" id="UP000606730">
    <property type="component" value="Unassembled WGS sequence"/>
</dbReference>
<name>A0A917AH32_9RHOB</name>
<reference evidence="1" key="1">
    <citation type="journal article" date="2014" name="Int. J. Syst. Evol. Microbiol.">
        <title>Complete genome sequence of Corynebacterium casei LMG S-19264T (=DSM 44701T), isolated from a smear-ripened cheese.</title>
        <authorList>
            <consortium name="US DOE Joint Genome Institute (JGI-PGF)"/>
            <person name="Walter F."/>
            <person name="Albersmeier A."/>
            <person name="Kalinowski J."/>
            <person name="Ruckert C."/>
        </authorList>
    </citation>
    <scope>NUCLEOTIDE SEQUENCE</scope>
    <source>
        <strain evidence="1">CGMCC 1.16012</strain>
    </source>
</reference>
<sequence>MFEIPTNARQAEAIRIAHAERARVFAKVFGTIFNLQSWAKVLPRRHSTSMGIQPTA</sequence>
<evidence type="ECO:0000313" key="1">
    <source>
        <dbReference type="EMBL" id="GGE51414.1"/>
    </source>
</evidence>
<gene>
    <name evidence="1" type="ORF">GCM10011517_18920</name>
</gene>
<proteinExistence type="predicted"/>
<protein>
    <submittedName>
        <fullName evidence="1">Uncharacterized protein</fullName>
    </submittedName>
</protein>
<dbReference type="AlphaFoldDB" id="A0A917AH32"/>